<dbReference type="InterPro" id="IPR024079">
    <property type="entry name" value="MetalloPept_cat_dom_sf"/>
</dbReference>
<accession>A0AA40EGA4</accession>
<dbReference type="EMBL" id="JAUKUD010000007">
    <property type="protein sequence ID" value="KAK0738890.1"/>
    <property type="molecule type" value="Genomic_DNA"/>
</dbReference>
<evidence type="ECO:0000313" key="3">
    <source>
        <dbReference type="EMBL" id="KAK0738890.1"/>
    </source>
</evidence>
<proteinExistence type="predicted"/>
<dbReference type="GO" id="GO:0009986">
    <property type="term" value="C:cell surface"/>
    <property type="evidence" value="ECO:0007669"/>
    <property type="project" value="TreeGrafter"/>
</dbReference>
<reference evidence="3" key="1">
    <citation type="submission" date="2023-06" db="EMBL/GenBank/DDBJ databases">
        <title>Genome-scale phylogeny and comparative genomics of the fungal order Sordariales.</title>
        <authorList>
            <consortium name="Lawrence Berkeley National Laboratory"/>
            <person name="Hensen N."/>
            <person name="Bonometti L."/>
            <person name="Westerberg I."/>
            <person name="Brannstrom I.O."/>
            <person name="Guillou S."/>
            <person name="Cros-Aarteil S."/>
            <person name="Calhoun S."/>
            <person name="Haridas S."/>
            <person name="Kuo A."/>
            <person name="Mondo S."/>
            <person name="Pangilinan J."/>
            <person name="Riley R."/>
            <person name="LaButti K."/>
            <person name="Andreopoulos B."/>
            <person name="Lipzen A."/>
            <person name="Chen C."/>
            <person name="Yanf M."/>
            <person name="Daum C."/>
            <person name="Ng V."/>
            <person name="Clum A."/>
            <person name="Steindorff A."/>
            <person name="Ohm R."/>
            <person name="Martin F."/>
            <person name="Silar P."/>
            <person name="Natvig D."/>
            <person name="Lalanne C."/>
            <person name="Gautier V."/>
            <person name="Ament-velasquez S.L."/>
            <person name="Kruys A."/>
            <person name="Hutchinson M.I."/>
            <person name="Powell A.J."/>
            <person name="Barry K."/>
            <person name="Miller A.N."/>
            <person name="Grigoriev I.V."/>
            <person name="Debuchy R."/>
            <person name="Gladieux P."/>
            <person name="Thoren M.H."/>
            <person name="Johannesson H."/>
        </authorList>
    </citation>
    <scope>NUCLEOTIDE SEQUENCE</scope>
    <source>
        <strain evidence="3">SMH3187-1</strain>
    </source>
</reference>
<dbReference type="GO" id="GO:0008270">
    <property type="term" value="F:zinc ion binding"/>
    <property type="evidence" value="ECO:0007669"/>
    <property type="project" value="TreeGrafter"/>
</dbReference>
<keyword evidence="4" id="KW-1185">Reference proteome</keyword>
<keyword evidence="1" id="KW-0732">Signal</keyword>
<sequence>MHIPTALLSILLHGATQASPIQPRQQPTPSPPSPFPIHFSCNITLRHQLSSALEETVQLAQQAKSHLLLHGLESPLVQKYFGNYSTAAPIGWYDRIISAERGDMLFRCDDPDQNCATQDGWAGHWRGTNATQETVICPLSFQPGKRRHLDAVCGWGHTVTESPLNEFWAVDLLHRILHVPRISEDVVGHFADGYEGVLELAVTEPEKAGKDSEALQLFALEVWSVEVSVPGVGCLGGKAEVTQTVSTVPTPTPTPVADAAEACHTHADGVMHCE</sequence>
<dbReference type="GO" id="GO:0005576">
    <property type="term" value="C:extracellular region"/>
    <property type="evidence" value="ECO:0007669"/>
    <property type="project" value="TreeGrafter"/>
</dbReference>
<organism evidence="3 4">
    <name type="scientific">Schizothecium vesticola</name>
    <dbReference type="NCBI Taxonomy" id="314040"/>
    <lineage>
        <taxon>Eukaryota</taxon>
        <taxon>Fungi</taxon>
        <taxon>Dikarya</taxon>
        <taxon>Ascomycota</taxon>
        <taxon>Pezizomycotina</taxon>
        <taxon>Sordariomycetes</taxon>
        <taxon>Sordariomycetidae</taxon>
        <taxon>Sordariales</taxon>
        <taxon>Schizotheciaceae</taxon>
        <taxon>Schizothecium</taxon>
    </lineage>
</organism>
<dbReference type="SUPFAM" id="SSF55486">
    <property type="entry name" value="Metalloproteases ('zincins'), catalytic domain"/>
    <property type="match status" value="1"/>
</dbReference>
<evidence type="ECO:0000259" key="2">
    <source>
        <dbReference type="Pfam" id="PF13933"/>
    </source>
</evidence>
<gene>
    <name evidence="3" type="ORF">B0T18DRAFT_334737</name>
</gene>
<dbReference type="AlphaFoldDB" id="A0AA40EGA4"/>
<feature type="domain" description="Putative peptidase" evidence="2">
    <location>
        <begin position="33"/>
        <end position="236"/>
    </location>
</feature>
<feature type="chain" id="PRO_5041324322" evidence="1">
    <location>
        <begin position="19"/>
        <end position="274"/>
    </location>
</feature>
<dbReference type="GO" id="GO:0008237">
    <property type="term" value="F:metallopeptidase activity"/>
    <property type="evidence" value="ECO:0007669"/>
    <property type="project" value="InterPro"/>
</dbReference>
<dbReference type="GO" id="GO:0009277">
    <property type="term" value="C:fungal-type cell wall"/>
    <property type="evidence" value="ECO:0007669"/>
    <property type="project" value="TreeGrafter"/>
</dbReference>
<dbReference type="InterPro" id="IPR029482">
    <property type="entry name" value="HRXXH"/>
</dbReference>
<dbReference type="PANTHER" id="PTHR39399">
    <property type="entry name" value="PROTEIN ZPS1"/>
    <property type="match status" value="1"/>
</dbReference>
<evidence type="ECO:0000256" key="1">
    <source>
        <dbReference type="SAM" id="SignalP"/>
    </source>
</evidence>
<evidence type="ECO:0000313" key="4">
    <source>
        <dbReference type="Proteomes" id="UP001172155"/>
    </source>
</evidence>
<dbReference type="InterPro" id="IPR039124">
    <property type="entry name" value="PRA1-like"/>
</dbReference>
<dbReference type="PANTHER" id="PTHR39399:SF1">
    <property type="entry name" value="PROTEIN ZPS1"/>
    <property type="match status" value="1"/>
</dbReference>
<dbReference type="Proteomes" id="UP001172155">
    <property type="component" value="Unassembled WGS sequence"/>
</dbReference>
<protein>
    <submittedName>
        <fullName evidence="3">Peptidase family-domain-containing protein</fullName>
    </submittedName>
</protein>
<dbReference type="Gene3D" id="3.40.390.10">
    <property type="entry name" value="Collagenase (Catalytic Domain)"/>
    <property type="match status" value="1"/>
</dbReference>
<dbReference type="GO" id="GO:0005178">
    <property type="term" value="F:integrin binding"/>
    <property type="evidence" value="ECO:0007669"/>
    <property type="project" value="TreeGrafter"/>
</dbReference>
<feature type="signal peptide" evidence="1">
    <location>
        <begin position="1"/>
        <end position="18"/>
    </location>
</feature>
<name>A0AA40EGA4_9PEZI</name>
<comment type="caution">
    <text evidence="3">The sequence shown here is derived from an EMBL/GenBank/DDBJ whole genome shotgun (WGS) entry which is preliminary data.</text>
</comment>
<dbReference type="Pfam" id="PF13933">
    <property type="entry name" value="HRXXH"/>
    <property type="match status" value="1"/>
</dbReference>